<sequence length="364" mass="40960">MIRKDEITSLQASLIVAKSMIGTGILFLPQVMAKEAGTPDGWISVLIGGLLALLFGYIIIKLNGRFPRQTFFEFSQTVFGKAIGAIHIVLLSAYFTISSGYLTRVMGEVIHMYLLDKTPISCIILVFMMVGAYLATGGINPIARFIELFFPMILIILITLIGFSFQEFELDNIRPVLGEGFMPVWKGIASSTFAYSGFEIMLVLSAFMKKPRDAVKSMLTGIGIVIPLYTLTVLISIGTLTVEEVRTLTWPTMSVAKDIELPGGFFERFESLFSVLWVISMYATFVPYYYVASLGLGHLFRRNFRTFIYLLFPVIYIIAIFPKKLNDVLSFGSFLNNFAMFVIAIMPIYFWIFVKLRRKGHENG</sequence>
<comment type="subcellular location">
    <subcellularLocation>
        <location evidence="1">Membrane</location>
        <topology evidence="1">Multi-pass membrane protein</topology>
    </subcellularLocation>
</comment>
<dbReference type="AlphaFoldDB" id="A0A161UC28"/>
<dbReference type="OrthoDB" id="2716906at2"/>
<feature type="transmembrane region" description="Helical" evidence="8">
    <location>
        <begin position="219"/>
        <end position="242"/>
    </location>
</feature>
<dbReference type="PANTHER" id="PTHR34975:SF2">
    <property type="entry name" value="SPORE GERMINATION PROTEIN A2"/>
    <property type="match status" value="1"/>
</dbReference>
<protein>
    <submittedName>
        <fullName evidence="9">Uncharacterized protein</fullName>
    </submittedName>
</protein>
<evidence type="ECO:0000256" key="6">
    <source>
        <dbReference type="ARBA" id="ARBA00022989"/>
    </source>
</evidence>
<evidence type="ECO:0000256" key="7">
    <source>
        <dbReference type="ARBA" id="ARBA00023136"/>
    </source>
</evidence>
<feature type="transmembrane region" description="Helical" evidence="8">
    <location>
        <begin position="304"/>
        <end position="322"/>
    </location>
</feature>
<organism evidence="9 10">
    <name type="scientific">Paenibacillus elgii</name>
    <dbReference type="NCBI Taxonomy" id="189691"/>
    <lineage>
        <taxon>Bacteria</taxon>
        <taxon>Bacillati</taxon>
        <taxon>Bacillota</taxon>
        <taxon>Bacilli</taxon>
        <taxon>Bacillales</taxon>
        <taxon>Paenibacillaceae</taxon>
        <taxon>Paenibacillus</taxon>
    </lineage>
</organism>
<comment type="similarity">
    <text evidence="2">Belongs to the amino acid-polyamine-organocation (APC) superfamily. Spore germination protein (SGP) (TC 2.A.3.9) family.</text>
</comment>
<evidence type="ECO:0000313" key="9">
    <source>
        <dbReference type="EMBL" id="KZE83993.1"/>
    </source>
</evidence>
<evidence type="ECO:0000256" key="2">
    <source>
        <dbReference type="ARBA" id="ARBA00007998"/>
    </source>
</evidence>
<dbReference type="STRING" id="1007103.GCA_000213315_03868"/>
<feature type="transmembrane region" description="Helical" evidence="8">
    <location>
        <begin position="334"/>
        <end position="354"/>
    </location>
</feature>
<feature type="transmembrane region" description="Helical" evidence="8">
    <location>
        <begin position="271"/>
        <end position="292"/>
    </location>
</feature>
<dbReference type="InterPro" id="IPR004761">
    <property type="entry name" value="Spore_GerAB"/>
</dbReference>
<feature type="transmembrane region" description="Helical" evidence="8">
    <location>
        <begin position="41"/>
        <end position="59"/>
    </location>
</feature>
<reference evidence="10" key="1">
    <citation type="submission" date="2016-01" db="EMBL/GenBank/DDBJ databases">
        <title>Draft genome of Chromobacterium sp. F49.</title>
        <authorList>
            <person name="Hong K.W."/>
        </authorList>
    </citation>
    <scope>NUCLEOTIDE SEQUENCE [LARGE SCALE GENOMIC DNA]</scope>
    <source>
        <strain evidence="10">M63</strain>
    </source>
</reference>
<keyword evidence="10" id="KW-1185">Reference proteome</keyword>
<dbReference type="EMBL" id="LQRA01000013">
    <property type="protein sequence ID" value="KZE83993.1"/>
    <property type="molecule type" value="Genomic_DNA"/>
</dbReference>
<accession>A0A161UC28</accession>
<dbReference type="RefSeq" id="WP_063177925.1">
    <property type="nucleotide sequence ID" value="NZ_LQRA01000013.1"/>
</dbReference>
<dbReference type="PANTHER" id="PTHR34975">
    <property type="entry name" value="SPORE GERMINATION PROTEIN A2"/>
    <property type="match status" value="1"/>
</dbReference>
<evidence type="ECO:0000256" key="3">
    <source>
        <dbReference type="ARBA" id="ARBA00022448"/>
    </source>
</evidence>
<evidence type="ECO:0000256" key="1">
    <source>
        <dbReference type="ARBA" id="ARBA00004141"/>
    </source>
</evidence>
<keyword evidence="3" id="KW-0813">Transport</keyword>
<dbReference type="Gene3D" id="1.20.1740.10">
    <property type="entry name" value="Amino acid/polyamine transporter I"/>
    <property type="match status" value="1"/>
</dbReference>
<keyword evidence="5 8" id="KW-0812">Transmembrane</keyword>
<evidence type="ECO:0000256" key="4">
    <source>
        <dbReference type="ARBA" id="ARBA00022544"/>
    </source>
</evidence>
<proteinExistence type="inferred from homology"/>
<keyword evidence="6 8" id="KW-1133">Transmembrane helix</keyword>
<feature type="transmembrane region" description="Helical" evidence="8">
    <location>
        <begin position="185"/>
        <end position="207"/>
    </location>
</feature>
<evidence type="ECO:0000256" key="8">
    <source>
        <dbReference type="SAM" id="Phobius"/>
    </source>
</evidence>
<dbReference type="GO" id="GO:0016020">
    <property type="term" value="C:membrane"/>
    <property type="evidence" value="ECO:0007669"/>
    <property type="project" value="UniProtKB-SubCell"/>
</dbReference>
<feature type="transmembrane region" description="Helical" evidence="8">
    <location>
        <begin position="148"/>
        <end position="165"/>
    </location>
</feature>
<dbReference type="GO" id="GO:0009847">
    <property type="term" value="P:spore germination"/>
    <property type="evidence" value="ECO:0007669"/>
    <property type="project" value="InterPro"/>
</dbReference>
<dbReference type="NCBIfam" id="TIGR00912">
    <property type="entry name" value="2A0309"/>
    <property type="match status" value="1"/>
</dbReference>
<keyword evidence="4" id="KW-0309">Germination</keyword>
<name>A0A161UC28_9BACL</name>
<dbReference type="Proteomes" id="UP000076563">
    <property type="component" value="Unassembled WGS sequence"/>
</dbReference>
<feature type="transmembrane region" description="Helical" evidence="8">
    <location>
        <begin position="79"/>
        <end position="98"/>
    </location>
</feature>
<feature type="transmembrane region" description="Helical" evidence="8">
    <location>
        <begin position="118"/>
        <end position="136"/>
    </location>
</feature>
<evidence type="ECO:0000256" key="5">
    <source>
        <dbReference type="ARBA" id="ARBA00022692"/>
    </source>
</evidence>
<keyword evidence="7 8" id="KW-0472">Membrane</keyword>
<comment type="caution">
    <text evidence="9">The sequence shown here is derived from an EMBL/GenBank/DDBJ whole genome shotgun (WGS) entry which is preliminary data.</text>
</comment>
<dbReference type="Pfam" id="PF03845">
    <property type="entry name" value="Spore_permease"/>
    <property type="match status" value="1"/>
</dbReference>
<feature type="transmembrane region" description="Helical" evidence="8">
    <location>
        <begin position="12"/>
        <end position="29"/>
    </location>
</feature>
<evidence type="ECO:0000313" key="10">
    <source>
        <dbReference type="Proteomes" id="UP000076563"/>
    </source>
</evidence>
<gene>
    <name evidence="9" type="ORF">AV654_07325</name>
</gene>